<proteinExistence type="inferred from homology"/>
<evidence type="ECO:0000259" key="3">
    <source>
        <dbReference type="Pfam" id="PF10079"/>
    </source>
</evidence>
<comment type="function">
    <text evidence="2">Involved in bacillithiol (BSH) biosynthesis. May catalyze the last step of the pathway, the addition of cysteine to glucosamine malate (GlcN-Mal) to generate BSH.</text>
</comment>
<dbReference type="Proteomes" id="UP001285636">
    <property type="component" value="Unassembled WGS sequence"/>
</dbReference>
<dbReference type="NCBIfam" id="TIGR03998">
    <property type="entry name" value="thiol_BshC"/>
    <property type="match status" value="1"/>
</dbReference>
<comment type="caution">
    <text evidence="5">The sequence shown here is derived from an EMBL/GenBank/DDBJ whole genome shotgun (WGS) entry which is preliminary data.</text>
</comment>
<dbReference type="InterPro" id="IPR055398">
    <property type="entry name" value="Rossmann-like_BshC"/>
</dbReference>
<gene>
    <name evidence="2 5" type="primary">bshC</name>
    <name evidence="5" type="ORF">RYX45_09310</name>
</gene>
<reference evidence="5" key="1">
    <citation type="submission" date="2023-10" db="EMBL/GenBank/DDBJ databases">
        <title>Screening of Alkalihalophilus pseudofirmusBZ-TG-HK211 and Its Alleviation of Salt Stress on Rapeseed Growth.</title>
        <authorList>
            <person name="Zhao B."/>
            <person name="Guo T."/>
        </authorList>
    </citation>
    <scope>NUCLEOTIDE SEQUENCE</scope>
    <source>
        <strain evidence="5">BZ-TG-HK211</strain>
    </source>
</reference>
<evidence type="ECO:0000313" key="5">
    <source>
        <dbReference type="EMBL" id="MDV2885382.1"/>
    </source>
</evidence>
<dbReference type="EC" id="6.-.-.-" evidence="2"/>
<dbReference type="InterPro" id="IPR055399">
    <property type="entry name" value="CC_BshC"/>
</dbReference>
<sequence>MEVKEMDIAAKSGFLFDYFEGHPSIGDCFDYSQTDNERFKKRVRDLKARSFPRDALVEHLYQTHNELPYNHAVKQNIEKLLDPQTVAVVGGQQAGLLTGPLYTVYKAMTIILLAKEQERALDVPVVPIFWVAGEDHDLEEVRFVYTNNGSAWKKSGLDIVDNMQSLSNTDLPVDKVSRWLDDVFKTLPETDYTEDLTAQIKGYLENSHSFVDFFSILMNWLFKDEGLILLDSDHPALRKVETDYFMAMVDQVEELQNAQAEGEKRFSEKGYGDPISTDKENAHLFYTVKNERKRLDYKDGSFYVRGTDIQLSKSELVDLITKHPEHFSNNVVTRPIMQEMLLPVLTFVAGPGELRYWATLKPAFTLFNLKMPPLTPRMQMTIVPRHVQRWVEECGYSYESLLTGKAMDMKSEWLEAIEDYPIEEVVTKAEQSIRDAHKDIQLLANEMDDTLHKLSQKNEVMILDQLDFIKRKLELHLEQKHSKALSKFDEADSWLYPLKRPQERVIHPILLLNLAGYDAIGRIMKQKLSLNPTHKLVFL</sequence>
<evidence type="ECO:0000313" key="6">
    <source>
        <dbReference type="Proteomes" id="UP001285636"/>
    </source>
</evidence>
<dbReference type="RefSeq" id="WP_323466592.1">
    <property type="nucleotide sequence ID" value="NZ_CP144224.1"/>
</dbReference>
<evidence type="ECO:0000256" key="2">
    <source>
        <dbReference type="HAMAP-Rule" id="MF_01867"/>
    </source>
</evidence>
<dbReference type="GO" id="GO:0016874">
    <property type="term" value="F:ligase activity"/>
    <property type="evidence" value="ECO:0007669"/>
    <property type="project" value="UniProtKB-UniRule"/>
</dbReference>
<organism evidence="5 6">
    <name type="scientific">Alkalihalophilus pseudofirmus</name>
    <name type="common">Bacillus pseudofirmus</name>
    <dbReference type="NCBI Taxonomy" id="79885"/>
    <lineage>
        <taxon>Bacteria</taxon>
        <taxon>Bacillati</taxon>
        <taxon>Bacillota</taxon>
        <taxon>Bacilli</taxon>
        <taxon>Bacillales</taxon>
        <taxon>Bacillaceae</taxon>
        <taxon>Alkalihalophilus</taxon>
    </lineage>
</organism>
<accession>A0AAJ2NN26</accession>
<keyword evidence="1 2" id="KW-0436">Ligase</keyword>
<protein>
    <recommendedName>
        <fullName evidence="2">Putative cysteine ligase BshC</fullName>
        <ecNumber evidence="2">6.-.-.-</ecNumber>
    </recommendedName>
</protein>
<dbReference type="EMBL" id="JAWJAY010000001">
    <property type="protein sequence ID" value="MDV2885382.1"/>
    <property type="molecule type" value="Genomic_DNA"/>
</dbReference>
<feature type="domain" description="Bacillithiol biosynthesis BshC C-terminal coiled-coil" evidence="4">
    <location>
        <begin position="380"/>
        <end position="539"/>
    </location>
</feature>
<feature type="domain" description="Bacillithiol biosynthesis BshC N-terminal Rossmann-like" evidence="3">
    <location>
        <begin position="1"/>
        <end position="378"/>
    </location>
</feature>
<evidence type="ECO:0000256" key="1">
    <source>
        <dbReference type="ARBA" id="ARBA00022598"/>
    </source>
</evidence>
<dbReference type="Pfam" id="PF10079">
    <property type="entry name" value="Rossmann-like_BshC"/>
    <property type="match status" value="1"/>
</dbReference>
<dbReference type="AlphaFoldDB" id="A0AAJ2NN26"/>
<dbReference type="InterPro" id="IPR011199">
    <property type="entry name" value="Bacillithiol_biosynth_BshC"/>
</dbReference>
<dbReference type="Pfam" id="PF24850">
    <property type="entry name" value="CC_BshC"/>
    <property type="match status" value="1"/>
</dbReference>
<comment type="similarity">
    <text evidence="2">Belongs to the BshC family.</text>
</comment>
<evidence type="ECO:0000259" key="4">
    <source>
        <dbReference type="Pfam" id="PF24850"/>
    </source>
</evidence>
<dbReference type="HAMAP" id="MF_01867">
    <property type="entry name" value="BshC"/>
    <property type="match status" value="1"/>
</dbReference>
<name>A0AAJ2NN26_ALKPS</name>
<dbReference type="PIRSF" id="PIRSF012535">
    <property type="entry name" value="UCP012535"/>
    <property type="match status" value="1"/>
</dbReference>